<sequence length="340" mass="35650">MLDRTEEERHFLRRVLIVLGVVVLLLTLWAVREAVLIAFAALLVAVMLSACADFISTRTGLGRRWALILSALLILAFLGLCGLLVGTQVASQVTQLINGLPRALTEVENRLGIDLPSGTAALPNNIMGHVAGLGRALVDATSALILAVVGGGFLAADPQRYRAGVVKLFPKDQTARVEDMLDTLGAVLRRYLLATLVAMVIIGTAAGLASWWLGLPAPLALGLFAGLAQFVPVIGAVVGAVPAVMLAAAQGGSVLLWTIGAFVVIQQVESNMITPVVEERLVNIPAFVLLLGIVAAGAVFGLPGVVLAAPITVVCFVVVQKLWVRETLERRVEVAGEGEA</sequence>
<feature type="transmembrane region" description="Helical" evidence="6">
    <location>
        <begin position="191"/>
        <end position="213"/>
    </location>
</feature>
<comment type="similarity">
    <text evidence="2">Belongs to the autoinducer-2 exporter (AI-2E) (TC 2.A.86) family.</text>
</comment>
<dbReference type="RefSeq" id="WP_301588006.1">
    <property type="nucleotide sequence ID" value="NZ_JAPFQI010000001.1"/>
</dbReference>
<gene>
    <name evidence="7" type="ORF">OF850_02100</name>
</gene>
<comment type="subcellular location">
    <subcellularLocation>
        <location evidence="1">Membrane</location>
        <topology evidence="1">Multi-pass membrane protein</topology>
    </subcellularLocation>
</comment>
<dbReference type="InterPro" id="IPR002549">
    <property type="entry name" value="AI-2E-like"/>
</dbReference>
<evidence type="ECO:0000256" key="3">
    <source>
        <dbReference type="ARBA" id="ARBA00022692"/>
    </source>
</evidence>
<dbReference type="PANTHER" id="PTHR21716:SF62">
    <property type="entry name" value="TRANSPORT PROTEIN YDBI-RELATED"/>
    <property type="match status" value="1"/>
</dbReference>
<feature type="transmembrane region" description="Helical" evidence="6">
    <location>
        <begin position="67"/>
        <end position="86"/>
    </location>
</feature>
<feature type="transmembrane region" description="Helical" evidence="6">
    <location>
        <begin position="12"/>
        <end position="30"/>
    </location>
</feature>
<accession>A0ABT3NQG8</accession>
<feature type="transmembrane region" description="Helical" evidence="6">
    <location>
        <begin position="219"/>
        <end position="238"/>
    </location>
</feature>
<evidence type="ECO:0000256" key="6">
    <source>
        <dbReference type="SAM" id="Phobius"/>
    </source>
</evidence>
<name>A0ABT3NQG8_9PROT</name>
<feature type="transmembrane region" description="Helical" evidence="6">
    <location>
        <begin position="36"/>
        <end position="55"/>
    </location>
</feature>
<keyword evidence="4 6" id="KW-1133">Transmembrane helix</keyword>
<keyword evidence="3 6" id="KW-0812">Transmembrane</keyword>
<dbReference type="Proteomes" id="UP001526430">
    <property type="component" value="Unassembled WGS sequence"/>
</dbReference>
<comment type="caution">
    <text evidence="7">The sequence shown here is derived from an EMBL/GenBank/DDBJ whole genome shotgun (WGS) entry which is preliminary data.</text>
</comment>
<keyword evidence="8" id="KW-1185">Reference proteome</keyword>
<dbReference type="Pfam" id="PF01594">
    <property type="entry name" value="AI-2E_transport"/>
    <property type="match status" value="1"/>
</dbReference>
<evidence type="ECO:0000256" key="4">
    <source>
        <dbReference type="ARBA" id="ARBA00022989"/>
    </source>
</evidence>
<proteinExistence type="inferred from homology"/>
<reference evidence="7 8" key="1">
    <citation type="submission" date="2022-10" db="EMBL/GenBank/DDBJ databases">
        <title>Roseococcus glaciei nov., sp. nov., isolated from glacier.</title>
        <authorList>
            <person name="Liu Q."/>
            <person name="Xin Y.-H."/>
        </authorList>
    </citation>
    <scope>NUCLEOTIDE SEQUENCE [LARGE SCALE GENOMIC DNA]</scope>
    <source>
        <strain evidence="7 8">MDT2-1-1</strain>
    </source>
</reference>
<dbReference type="EMBL" id="JAPFQI010000001">
    <property type="protein sequence ID" value="MCW8084408.1"/>
    <property type="molecule type" value="Genomic_DNA"/>
</dbReference>
<feature type="transmembrane region" description="Helical" evidence="6">
    <location>
        <begin position="286"/>
        <end position="319"/>
    </location>
</feature>
<evidence type="ECO:0000256" key="5">
    <source>
        <dbReference type="ARBA" id="ARBA00023136"/>
    </source>
</evidence>
<evidence type="ECO:0000256" key="1">
    <source>
        <dbReference type="ARBA" id="ARBA00004141"/>
    </source>
</evidence>
<feature type="transmembrane region" description="Helical" evidence="6">
    <location>
        <begin position="245"/>
        <end position="266"/>
    </location>
</feature>
<dbReference type="PANTHER" id="PTHR21716">
    <property type="entry name" value="TRANSMEMBRANE PROTEIN"/>
    <property type="match status" value="1"/>
</dbReference>
<organism evidence="7 8">
    <name type="scientific">Sabulicella glaciei</name>
    <dbReference type="NCBI Taxonomy" id="2984948"/>
    <lineage>
        <taxon>Bacteria</taxon>
        <taxon>Pseudomonadati</taxon>
        <taxon>Pseudomonadota</taxon>
        <taxon>Alphaproteobacteria</taxon>
        <taxon>Acetobacterales</taxon>
        <taxon>Acetobacteraceae</taxon>
        <taxon>Sabulicella</taxon>
    </lineage>
</organism>
<keyword evidence="5 6" id="KW-0472">Membrane</keyword>
<evidence type="ECO:0000256" key="2">
    <source>
        <dbReference type="ARBA" id="ARBA00009773"/>
    </source>
</evidence>
<evidence type="ECO:0000313" key="8">
    <source>
        <dbReference type="Proteomes" id="UP001526430"/>
    </source>
</evidence>
<evidence type="ECO:0000313" key="7">
    <source>
        <dbReference type="EMBL" id="MCW8084408.1"/>
    </source>
</evidence>
<feature type="transmembrane region" description="Helical" evidence="6">
    <location>
        <begin position="136"/>
        <end position="156"/>
    </location>
</feature>
<protein>
    <submittedName>
        <fullName evidence="7">AI-2E family transporter</fullName>
    </submittedName>
</protein>